<dbReference type="SMART" id="SM00255">
    <property type="entry name" value="TIR"/>
    <property type="match status" value="1"/>
</dbReference>
<evidence type="ECO:0000256" key="8">
    <source>
        <dbReference type="SAM" id="MobiDB-lite"/>
    </source>
</evidence>
<feature type="region of interest" description="Disordered" evidence="8">
    <location>
        <begin position="541"/>
        <end position="561"/>
    </location>
</feature>
<sequence length="561" mass="62094">MASTSVQGITSSSSPPPPLYMHDVFLSFRGKDTRNNFTSHLYSNLKQRGIDVYMDDRELERGKTIEPALWKAIEESRFSVIIFSRDYASSPWCLDELVKIVQCMKEKGQTVLPVFYDVDPSEVAEQKGKYKKAFVKHEKDFKENLDRVRSWKDCLSTVANLSGWDIRNRNESEHIEKIVEYISYKRSIFLPTSSKNLVGIDSRLEVLNGYIGKAIFIGICGMGGIGKTTVARVLYDKIRLQFEGSCFLGNVSDGFAEKDGPRRLQEQLLSEILMERASVWDSSRGIEMIKRRLRLKKILLILDDVDDKKQLEFLAEEPGWFGPGSRIIITSRDKNVLTGIDDTKIYEAEKLNDDDALMLFSQKAFKNDQPAEGFVELSKQVVGYANGLPLALEVIGSFLYERSIPEWRGAINRMNEILDGRIIDVLRVSFDGLHEPDKKIFLDIACFLKGFKTDRITRILDSRGFHAGIGIPVLIEKSLMSVSQDQVWMHDLLQIMGGGGGCSTGGGGSCCSSSGSSTSSSSSCCSSSGSSTSSSCCSSSGSSTSSCGNSTSSSCCSSSCC</sequence>
<evidence type="ECO:0000256" key="3">
    <source>
        <dbReference type="ARBA" id="ARBA00022737"/>
    </source>
</evidence>
<gene>
    <name evidence="10" type="ORF">POPTR_017G105700</name>
</gene>
<dbReference type="InterPro" id="IPR036390">
    <property type="entry name" value="WH_DNA-bd_sf"/>
</dbReference>
<dbReference type="InterPro" id="IPR035897">
    <property type="entry name" value="Toll_tir_struct_dom_sf"/>
</dbReference>
<name>A0A3N7I0V8_POPTR</name>
<dbReference type="EMBL" id="CM009306">
    <property type="protein sequence ID" value="RQP02184.1"/>
    <property type="molecule type" value="Genomic_DNA"/>
</dbReference>
<reference evidence="10" key="2">
    <citation type="submission" date="2017-07" db="EMBL/GenBank/DDBJ databases">
        <title>WGS assembly of Populus trichocarpa.</title>
        <authorList>
            <person name="Tuskan G."/>
            <person name="Difazio S."/>
            <person name="Jansson S."/>
            <person name="Bohlmann J."/>
            <person name="Grigoriev I."/>
            <person name="Hellsten U."/>
            <person name="Putnam N."/>
            <person name="Ralph S."/>
            <person name="Rombauts S."/>
            <person name="Salamov A."/>
            <person name="Schein J."/>
            <person name="Sterck L."/>
            <person name="Aerts A."/>
            <person name="Bhalerao R."/>
            <person name="Bhalerao R."/>
            <person name="Blaudez D."/>
            <person name="Boerjan W."/>
            <person name="Brun A."/>
            <person name="Brunner A."/>
            <person name="Busov V."/>
            <person name="Campbell M."/>
            <person name="Carlson J."/>
            <person name="Chalot M."/>
            <person name="Chapman J."/>
            <person name="Chen G."/>
            <person name="Cooper D."/>
            <person name="Coutinho P."/>
            <person name="Couturier J."/>
            <person name="Covert S."/>
            <person name="Cronk Q."/>
            <person name="Cunningham R."/>
            <person name="Davis J."/>
            <person name="Degroeve S."/>
            <person name="Dejardin A."/>
            <person name="Depamphilis C."/>
            <person name="Detter J."/>
            <person name="Dirks B."/>
            <person name="Dubchak I."/>
            <person name="Duplessis S."/>
            <person name="Ehlting J."/>
            <person name="Ellis B."/>
            <person name="Gendler K."/>
            <person name="Goodstein D."/>
            <person name="Gribskov M."/>
            <person name="Grimwood J."/>
            <person name="Groover A."/>
            <person name="Gunter L."/>
            <person name="Hamberger B."/>
            <person name="Heinze B."/>
            <person name="Helariutta Y."/>
            <person name="Henrissat B."/>
            <person name="Holligan D."/>
            <person name="Holt R."/>
            <person name="Huang W."/>
            <person name="Islam-Faridi N."/>
            <person name="Jones S."/>
            <person name="Jones-Rhoades M."/>
            <person name="Jorgensen R."/>
            <person name="Joshi C."/>
            <person name="Kangasjarvi J."/>
            <person name="Karlsson J."/>
            <person name="Kelleher C."/>
            <person name="Kirkpatrick R."/>
            <person name="Kirst M."/>
            <person name="Kohler A."/>
            <person name="Kalluri U."/>
            <person name="Larimer F."/>
            <person name="Leebens-Mack J."/>
            <person name="Leple J."/>
            <person name="Locascio P."/>
            <person name="Lou Y."/>
            <person name="Lucas S."/>
            <person name="Martin F."/>
            <person name="Montanini B."/>
            <person name="Napoli C."/>
            <person name="Nelson D."/>
            <person name="Nelson C."/>
            <person name="Nieminen K."/>
            <person name="Nilsson O."/>
            <person name="Pereda V."/>
            <person name="Peter G."/>
            <person name="Philippe R."/>
            <person name="Pilate G."/>
            <person name="Poliakov A."/>
            <person name="Razumovskaya J."/>
            <person name="Richardson P."/>
            <person name="Rinaldi C."/>
            <person name="Ritland K."/>
            <person name="Rouze P."/>
            <person name="Ryaboy D."/>
            <person name="Schmutz J."/>
            <person name="Schrader J."/>
            <person name="Segerman B."/>
            <person name="Shin H."/>
            <person name="Siddiqui A."/>
            <person name="Sterky F."/>
            <person name="Terry A."/>
            <person name="Tsai C."/>
            <person name="Uberbacher E."/>
            <person name="Unneberg P."/>
            <person name="Vahala J."/>
            <person name="Wall K."/>
            <person name="Wessler S."/>
            <person name="Yang G."/>
            <person name="Yin T."/>
            <person name="Douglas C."/>
            <person name="Marra M."/>
            <person name="Sandberg G."/>
            <person name="Van De Peer Y."/>
            <person name="Rokhsar D."/>
        </authorList>
    </citation>
    <scope>NUCLEOTIDE SEQUENCE</scope>
    <source>
        <strain evidence="10">Nisqually-1</strain>
    </source>
</reference>
<keyword evidence="11" id="KW-1185">Reference proteome</keyword>
<dbReference type="FunFam" id="1.10.8.430:FF:000002">
    <property type="entry name" value="Disease resistance protein (TIR-NBS-LRR class)"/>
    <property type="match status" value="1"/>
</dbReference>
<dbReference type="Gene3D" id="3.40.50.300">
    <property type="entry name" value="P-loop containing nucleotide triphosphate hydrolases"/>
    <property type="match status" value="1"/>
</dbReference>
<dbReference type="InterPro" id="IPR027417">
    <property type="entry name" value="P-loop_NTPase"/>
</dbReference>
<evidence type="ECO:0000256" key="1">
    <source>
        <dbReference type="ARBA" id="ARBA00011982"/>
    </source>
</evidence>
<dbReference type="Pfam" id="PF23282">
    <property type="entry name" value="WHD_ROQ1"/>
    <property type="match status" value="1"/>
</dbReference>
<dbReference type="EC" id="3.2.2.6" evidence="1"/>
<dbReference type="InterPro" id="IPR042197">
    <property type="entry name" value="Apaf_helical"/>
</dbReference>
<dbReference type="GO" id="GO:0043531">
    <property type="term" value="F:ADP binding"/>
    <property type="evidence" value="ECO:0007669"/>
    <property type="project" value="InterPro"/>
</dbReference>
<dbReference type="FunCoup" id="A0A3N7I0V8">
    <property type="interactions" value="35"/>
</dbReference>
<dbReference type="SUPFAM" id="SSF46785">
    <property type="entry name" value="Winged helix' DNA-binding domain"/>
    <property type="match status" value="1"/>
</dbReference>
<dbReference type="FunFam" id="3.40.50.10140:FF:000007">
    <property type="entry name" value="Disease resistance protein (TIR-NBS-LRR class)"/>
    <property type="match status" value="1"/>
</dbReference>
<dbReference type="PROSITE" id="PS50104">
    <property type="entry name" value="TIR"/>
    <property type="match status" value="1"/>
</dbReference>
<evidence type="ECO:0000256" key="4">
    <source>
        <dbReference type="ARBA" id="ARBA00022801"/>
    </source>
</evidence>
<dbReference type="Proteomes" id="UP000006729">
    <property type="component" value="Chromosome 17"/>
</dbReference>
<dbReference type="InterPro" id="IPR002182">
    <property type="entry name" value="NB-ARC"/>
</dbReference>
<proteinExistence type="predicted"/>
<organism evidence="10 11">
    <name type="scientific">Populus trichocarpa</name>
    <name type="common">Western balsam poplar</name>
    <name type="synonym">Populus balsamifera subsp. trichocarpa</name>
    <dbReference type="NCBI Taxonomy" id="3694"/>
    <lineage>
        <taxon>Eukaryota</taxon>
        <taxon>Viridiplantae</taxon>
        <taxon>Streptophyta</taxon>
        <taxon>Embryophyta</taxon>
        <taxon>Tracheophyta</taxon>
        <taxon>Spermatophyta</taxon>
        <taxon>Magnoliopsida</taxon>
        <taxon>eudicotyledons</taxon>
        <taxon>Gunneridae</taxon>
        <taxon>Pentapetalae</taxon>
        <taxon>rosids</taxon>
        <taxon>fabids</taxon>
        <taxon>Malpighiales</taxon>
        <taxon>Salicaceae</taxon>
        <taxon>Saliceae</taxon>
        <taxon>Populus</taxon>
    </lineage>
</organism>
<dbReference type="SUPFAM" id="SSF52540">
    <property type="entry name" value="P-loop containing nucleoside triphosphate hydrolases"/>
    <property type="match status" value="1"/>
</dbReference>
<evidence type="ECO:0000259" key="9">
    <source>
        <dbReference type="PROSITE" id="PS50104"/>
    </source>
</evidence>
<dbReference type="InterPro" id="IPR044974">
    <property type="entry name" value="Disease_R_plants"/>
</dbReference>
<protein>
    <recommendedName>
        <fullName evidence="1">ADP-ribosyl cyclase/cyclic ADP-ribose hydrolase</fullName>
        <ecNumber evidence="1">3.2.2.6</ecNumber>
    </recommendedName>
</protein>
<dbReference type="Gene3D" id="1.10.8.430">
    <property type="entry name" value="Helical domain of apoptotic protease-activating factors"/>
    <property type="match status" value="1"/>
</dbReference>
<comment type="catalytic activity">
    <reaction evidence="7">
        <text>NAD(+) + H2O = ADP-D-ribose + nicotinamide + H(+)</text>
        <dbReference type="Rhea" id="RHEA:16301"/>
        <dbReference type="ChEBI" id="CHEBI:15377"/>
        <dbReference type="ChEBI" id="CHEBI:15378"/>
        <dbReference type="ChEBI" id="CHEBI:17154"/>
        <dbReference type="ChEBI" id="CHEBI:57540"/>
        <dbReference type="ChEBI" id="CHEBI:57967"/>
        <dbReference type="EC" id="3.2.2.6"/>
    </reaction>
    <physiologicalReaction direction="left-to-right" evidence="7">
        <dbReference type="Rhea" id="RHEA:16302"/>
    </physiologicalReaction>
</comment>
<dbReference type="Gene3D" id="3.40.50.10140">
    <property type="entry name" value="Toll/interleukin-1 receptor homology (TIR) domain"/>
    <property type="match status" value="1"/>
</dbReference>
<dbReference type="Pfam" id="PF01582">
    <property type="entry name" value="TIR"/>
    <property type="match status" value="1"/>
</dbReference>
<dbReference type="GO" id="GO:0061809">
    <property type="term" value="F:NAD+ nucleosidase activity, cyclic ADP-ribose generating"/>
    <property type="evidence" value="ECO:0007669"/>
    <property type="project" value="UniProtKB-EC"/>
</dbReference>
<keyword evidence="5" id="KW-0611">Plant defense</keyword>
<dbReference type="InterPro" id="IPR000157">
    <property type="entry name" value="TIR_dom"/>
</dbReference>
<reference evidence="10 11" key="1">
    <citation type="journal article" date="2006" name="Science">
        <title>The genome of black cottonwood, Populus trichocarpa (Torr. &amp; Gray).</title>
        <authorList>
            <person name="Tuskan G.A."/>
            <person name="Difazio S."/>
            <person name="Jansson S."/>
            <person name="Bohlmann J."/>
            <person name="Grigoriev I."/>
            <person name="Hellsten U."/>
            <person name="Putnam N."/>
            <person name="Ralph S."/>
            <person name="Rombauts S."/>
            <person name="Salamov A."/>
            <person name="Schein J."/>
            <person name="Sterck L."/>
            <person name="Aerts A."/>
            <person name="Bhalerao R.R."/>
            <person name="Bhalerao R.P."/>
            <person name="Blaudez D."/>
            <person name="Boerjan W."/>
            <person name="Brun A."/>
            <person name="Brunner A."/>
            <person name="Busov V."/>
            <person name="Campbell M."/>
            <person name="Carlson J."/>
            <person name="Chalot M."/>
            <person name="Chapman J."/>
            <person name="Chen G.L."/>
            <person name="Cooper D."/>
            <person name="Coutinho P.M."/>
            <person name="Couturier J."/>
            <person name="Covert S."/>
            <person name="Cronk Q."/>
            <person name="Cunningham R."/>
            <person name="Davis J."/>
            <person name="Degroeve S."/>
            <person name="Dejardin A."/>
            <person name="Depamphilis C."/>
            <person name="Detter J."/>
            <person name="Dirks B."/>
            <person name="Dubchak I."/>
            <person name="Duplessis S."/>
            <person name="Ehlting J."/>
            <person name="Ellis B."/>
            <person name="Gendler K."/>
            <person name="Goodstein D."/>
            <person name="Gribskov M."/>
            <person name="Grimwood J."/>
            <person name="Groover A."/>
            <person name="Gunter L."/>
            <person name="Hamberger B."/>
            <person name="Heinze B."/>
            <person name="Helariutta Y."/>
            <person name="Henrissat B."/>
            <person name="Holligan D."/>
            <person name="Holt R."/>
            <person name="Huang W."/>
            <person name="Islam-Faridi N."/>
            <person name="Jones S."/>
            <person name="Jones-Rhoades M."/>
            <person name="Jorgensen R."/>
            <person name="Joshi C."/>
            <person name="Kangasjarvi J."/>
            <person name="Karlsson J."/>
            <person name="Kelleher C."/>
            <person name="Kirkpatrick R."/>
            <person name="Kirst M."/>
            <person name="Kohler A."/>
            <person name="Kalluri U."/>
            <person name="Larimer F."/>
            <person name="Leebens-Mack J."/>
            <person name="Leple J.C."/>
            <person name="Locascio P."/>
            <person name="Lou Y."/>
            <person name="Lucas S."/>
            <person name="Martin F."/>
            <person name="Montanini B."/>
            <person name="Napoli C."/>
            <person name="Nelson D.R."/>
            <person name="Nelson C."/>
            <person name="Nieminen K."/>
            <person name="Nilsson O."/>
            <person name="Pereda V."/>
            <person name="Peter G."/>
            <person name="Philippe R."/>
            <person name="Pilate G."/>
            <person name="Poliakov A."/>
            <person name="Razumovskaya J."/>
            <person name="Richardson P."/>
            <person name="Rinaldi C."/>
            <person name="Ritland K."/>
            <person name="Rouze P."/>
            <person name="Ryaboy D."/>
            <person name="Schmutz J."/>
            <person name="Schrader J."/>
            <person name="Segerman B."/>
            <person name="Shin H."/>
            <person name="Siddiqui A."/>
            <person name="Sterky F."/>
            <person name="Terry A."/>
            <person name="Tsai C.J."/>
            <person name="Uberbacher E."/>
            <person name="Unneberg P."/>
            <person name="Vahala J."/>
            <person name="Wall K."/>
            <person name="Wessler S."/>
            <person name="Yang G."/>
            <person name="Yin T."/>
            <person name="Douglas C."/>
            <person name="Marra M."/>
            <person name="Sandberg G."/>
            <person name="Van de Peer Y."/>
            <person name="Rokhsar D."/>
        </authorList>
    </citation>
    <scope>NUCLEOTIDE SEQUENCE [LARGE SCALE GENOMIC DNA]</scope>
    <source>
        <strain evidence="11">cv. Nisqually</strain>
        <strain evidence="10">Nisqually-1</strain>
    </source>
</reference>
<evidence type="ECO:0000256" key="2">
    <source>
        <dbReference type="ARBA" id="ARBA00022614"/>
    </source>
</evidence>
<dbReference type="SUPFAM" id="SSF52200">
    <property type="entry name" value="Toll/Interleukin receptor TIR domain"/>
    <property type="match status" value="1"/>
</dbReference>
<dbReference type="EMBL" id="CM009306">
    <property type="protein sequence ID" value="RQP02185.1"/>
    <property type="molecule type" value="Genomic_DNA"/>
</dbReference>
<evidence type="ECO:0000313" key="10">
    <source>
        <dbReference type="EMBL" id="RQP02185.1"/>
    </source>
</evidence>
<dbReference type="PANTHER" id="PTHR11017:SF559">
    <property type="entry name" value="DISEASE RESISTANCE PROTEIN CHL1"/>
    <property type="match status" value="1"/>
</dbReference>
<evidence type="ECO:0000256" key="5">
    <source>
        <dbReference type="ARBA" id="ARBA00022821"/>
    </source>
</evidence>
<evidence type="ECO:0000256" key="6">
    <source>
        <dbReference type="ARBA" id="ARBA00023027"/>
    </source>
</evidence>
<keyword evidence="2" id="KW-0433">Leucine-rich repeat</keyword>
<dbReference type="GO" id="GO:0007165">
    <property type="term" value="P:signal transduction"/>
    <property type="evidence" value="ECO:0007669"/>
    <property type="project" value="InterPro"/>
</dbReference>
<dbReference type="PANTHER" id="PTHR11017">
    <property type="entry name" value="LEUCINE-RICH REPEAT-CONTAINING PROTEIN"/>
    <property type="match status" value="1"/>
</dbReference>
<dbReference type="AlphaFoldDB" id="A0A3N7I0V8"/>
<keyword evidence="3" id="KW-0677">Repeat</keyword>
<dbReference type="InterPro" id="IPR058192">
    <property type="entry name" value="WHD_ROQ1-like"/>
</dbReference>
<dbReference type="InParanoid" id="A0A3N7I0V8"/>
<dbReference type="Pfam" id="PF00931">
    <property type="entry name" value="NB-ARC"/>
    <property type="match status" value="1"/>
</dbReference>
<feature type="domain" description="TIR" evidence="9">
    <location>
        <begin position="20"/>
        <end position="186"/>
    </location>
</feature>
<evidence type="ECO:0000313" key="11">
    <source>
        <dbReference type="Proteomes" id="UP000006729"/>
    </source>
</evidence>
<dbReference type="PRINTS" id="PR00364">
    <property type="entry name" value="DISEASERSIST"/>
</dbReference>
<keyword evidence="4" id="KW-0378">Hydrolase</keyword>
<keyword evidence="6" id="KW-0520">NAD</keyword>
<accession>A0A3N7I0V8</accession>
<dbReference type="GO" id="GO:0006952">
    <property type="term" value="P:defense response"/>
    <property type="evidence" value="ECO:0007669"/>
    <property type="project" value="UniProtKB-KW"/>
</dbReference>
<dbReference type="EMBL" id="CM009306">
    <property type="protein sequence ID" value="RQP02183.1"/>
    <property type="molecule type" value="Genomic_DNA"/>
</dbReference>
<evidence type="ECO:0000256" key="7">
    <source>
        <dbReference type="ARBA" id="ARBA00047304"/>
    </source>
</evidence>